<evidence type="ECO:0000313" key="2">
    <source>
        <dbReference type="EMBL" id="GKX55811.1"/>
    </source>
</evidence>
<proteinExistence type="predicted"/>
<gene>
    <name evidence="2" type="ORF">SOASR030_19230</name>
</gene>
<dbReference type="Proteomes" id="UP001058124">
    <property type="component" value="Unassembled WGS sequence"/>
</dbReference>
<feature type="domain" description="Knr4/Smi1-like" evidence="1">
    <location>
        <begin position="29"/>
        <end position="168"/>
    </location>
</feature>
<evidence type="ECO:0000259" key="1">
    <source>
        <dbReference type="SMART" id="SM00860"/>
    </source>
</evidence>
<comment type="caution">
    <text evidence="2">The sequence shown here is derived from an EMBL/GenBank/DDBJ whole genome shotgun (WGS) entry which is preliminary data.</text>
</comment>
<protein>
    <recommendedName>
        <fullName evidence="1">Knr4/Smi1-like domain-containing protein</fullName>
    </recommendedName>
</protein>
<dbReference type="Pfam" id="PF14568">
    <property type="entry name" value="SUKH_6"/>
    <property type="match status" value="1"/>
</dbReference>
<dbReference type="SMART" id="SM00860">
    <property type="entry name" value="SMI1_KNR4"/>
    <property type="match status" value="1"/>
</dbReference>
<sequence length="323" mass="36422">MNNIPFADFDLTDFWEDSEYARKEYVSALPDDALIAELERELGYRLPASYVWLMKQQNGGIPRNTNYPTDEPTSWSEDHIAITGIMGIGKEKPCSLGGDFGSRFWIEEWEYPDIGVAICDCPSAGHDMIFLDYRHCGPDGEPAVVHVDQEDDYKITHLADSFESFIRGLVNDDVYDTSEEDRLADLEMVESGQFSELLARLCASVDPKLDVEKAIRHTAKRIVEEKGFFALHADEFSSLLYDIQFWLYVSAHPEVTEETYLKAYPDMIAFGGDFSTGGYAPGFITDWLKSKIEQGDIANRQGTLYMPEQAVAALMERVAAAAR</sequence>
<keyword evidence="3" id="KW-1185">Reference proteome</keyword>
<dbReference type="Gene3D" id="3.40.1580.10">
    <property type="entry name" value="SMI1/KNR4-like"/>
    <property type="match status" value="1"/>
</dbReference>
<organism evidence="2 3">
    <name type="scientific">Leminorella grimontii</name>
    <dbReference type="NCBI Taxonomy" id="82981"/>
    <lineage>
        <taxon>Bacteria</taxon>
        <taxon>Pseudomonadati</taxon>
        <taxon>Pseudomonadota</taxon>
        <taxon>Gammaproteobacteria</taxon>
        <taxon>Enterobacterales</taxon>
        <taxon>Budviciaceae</taxon>
        <taxon>Leminorella</taxon>
    </lineage>
</organism>
<dbReference type="InterPro" id="IPR037883">
    <property type="entry name" value="Knr4/Smi1-like_sf"/>
</dbReference>
<name>A0AAV5N121_9GAMM</name>
<reference evidence="2" key="1">
    <citation type="submission" date="2022-06" db="EMBL/GenBank/DDBJ databases">
        <title>Draft genome sequences of Leminorella grimontii str. JCM5902.</title>
        <authorList>
            <person name="Wakabayashi Y."/>
            <person name="Kojima K."/>
        </authorList>
    </citation>
    <scope>NUCLEOTIDE SEQUENCE</scope>
    <source>
        <strain evidence="2">JCM 5902</strain>
    </source>
</reference>
<dbReference type="InterPro" id="IPR018958">
    <property type="entry name" value="Knr4/Smi1-like_dom"/>
</dbReference>
<dbReference type="EMBL" id="BRLH01000003">
    <property type="protein sequence ID" value="GKX55811.1"/>
    <property type="molecule type" value="Genomic_DNA"/>
</dbReference>
<evidence type="ECO:0000313" key="3">
    <source>
        <dbReference type="Proteomes" id="UP001058124"/>
    </source>
</evidence>
<dbReference type="SUPFAM" id="SSF160631">
    <property type="entry name" value="SMI1/KNR4-like"/>
    <property type="match status" value="1"/>
</dbReference>
<accession>A0AAV5N121</accession>
<dbReference type="RefSeq" id="WP_027273762.1">
    <property type="nucleotide sequence ID" value="NZ_BRLH01000003.1"/>
</dbReference>
<dbReference type="AlphaFoldDB" id="A0AAV5N121"/>